<keyword evidence="4" id="KW-1185">Reference proteome</keyword>
<sequence>MTTVSSLNVLNWVQNIEQQSGKVTETPLAQTDVDKVLAEELTAEGVETIAMQLVDQPRFAQLEQALSRAADDASGKLNNIAFSGILQEAREVVVAASNQGQNITMAELVALIMEIALRDRDRQRDMDEVVKHTLAATAIAIQALGTEAIQHSYTGSILMSVGTLVDGLRKMAEPGQYKDGTNQLATISSILVLHGANANVAGTLLDSIKEVARDVLSRMTEQVDGERNMSDASHQELTQQTEGLVRKLAELALIFGAFDQIMRGAFTKR</sequence>
<evidence type="ECO:0000313" key="2">
    <source>
        <dbReference type="EMBL" id="KOC90058.1"/>
    </source>
</evidence>
<evidence type="ECO:0000313" key="1">
    <source>
        <dbReference type="EMBL" id="KOC87768.1"/>
    </source>
</evidence>
<evidence type="ECO:0000313" key="4">
    <source>
        <dbReference type="Proteomes" id="UP000037088"/>
    </source>
</evidence>
<comment type="caution">
    <text evidence="2">The sequence shown here is derived from an EMBL/GenBank/DDBJ whole genome shotgun (WGS) entry which is preliminary data.</text>
</comment>
<dbReference type="RefSeq" id="WP_052902092.1">
    <property type="nucleotide sequence ID" value="NZ_JRXE01000032.1"/>
</dbReference>
<dbReference type="Proteomes" id="UP000036851">
    <property type="component" value="Unassembled WGS sequence"/>
</dbReference>
<accession>A0A0L7T3Y4</accession>
<dbReference type="EMBL" id="JRXE01000032">
    <property type="protein sequence ID" value="KOC87768.1"/>
    <property type="molecule type" value="Genomic_DNA"/>
</dbReference>
<dbReference type="EMBL" id="JRXF01000032">
    <property type="protein sequence ID" value="KOC90058.1"/>
    <property type="molecule type" value="Genomic_DNA"/>
</dbReference>
<proteinExistence type="predicted"/>
<evidence type="ECO:0000313" key="3">
    <source>
        <dbReference type="Proteomes" id="UP000036851"/>
    </source>
</evidence>
<reference evidence="3 4" key="1">
    <citation type="journal article" date="2015" name="Int. J. Syst. Evol. Microbiol.">
        <title>Erwinia iniecta sp. nov., isolated from Russian wheat aphids (Diuraphis noxia).</title>
        <authorList>
            <person name="Campillo T."/>
            <person name="Luna E."/>
            <person name="Portier P."/>
            <person name="Fischer-Le Saux M."/>
            <person name="Lapitan N."/>
            <person name="Tisserat N.A."/>
            <person name="Leach J.E."/>
        </authorList>
    </citation>
    <scope>NUCLEOTIDE SEQUENCE [LARGE SCALE GENOMIC DNA]</scope>
    <source>
        <strain evidence="1 4">B120</strain>
        <strain evidence="2 3">B149</strain>
    </source>
</reference>
<dbReference type="Proteomes" id="UP000037088">
    <property type="component" value="Unassembled WGS sequence"/>
</dbReference>
<organism evidence="2 3">
    <name type="scientific">Winslowiella iniecta</name>
    <dbReference type="NCBI Taxonomy" id="1560201"/>
    <lineage>
        <taxon>Bacteria</taxon>
        <taxon>Pseudomonadati</taxon>
        <taxon>Pseudomonadota</taxon>
        <taxon>Gammaproteobacteria</taxon>
        <taxon>Enterobacterales</taxon>
        <taxon>Erwiniaceae</taxon>
        <taxon>Winslowiella</taxon>
    </lineage>
</organism>
<dbReference type="PATRIC" id="fig|1560201.3.peg.4001"/>
<dbReference type="AlphaFoldDB" id="A0A0L7T3Y4"/>
<gene>
    <name evidence="1" type="ORF">NG42_18875</name>
    <name evidence="2" type="ORF">NG43_17880</name>
</gene>
<protein>
    <submittedName>
        <fullName evidence="2">Uncharacterized protein</fullName>
    </submittedName>
</protein>
<name>A0A0L7T3Y4_9GAMM</name>